<proteinExistence type="predicted"/>
<dbReference type="Proteomes" id="UP000887572">
    <property type="component" value="Unplaced"/>
</dbReference>
<evidence type="ECO:0000256" key="1">
    <source>
        <dbReference type="SAM" id="MobiDB-lite"/>
    </source>
</evidence>
<organism evidence="2 3">
    <name type="scientific">Globodera rostochiensis</name>
    <name type="common">Golden nematode worm</name>
    <name type="synonym">Heterodera rostochiensis</name>
    <dbReference type="NCBI Taxonomy" id="31243"/>
    <lineage>
        <taxon>Eukaryota</taxon>
        <taxon>Metazoa</taxon>
        <taxon>Ecdysozoa</taxon>
        <taxon>Nematoda</taxon>
        <taxon>Chromadorea</taxon>
        <taxon>Rhabditida</taxon>
        <taxon>Tylenchina</taxon>
        <taxon>Tylenchomorpha</taxon>
        <taxon>Tylenchoidea</taxon>
        <taxon>Heteroderidae</taxon>
        <taxon>Heteroderinae</taxon>
        <taxon>Globodera</taxon>
    </lineage>
</organism>
<keyword evidence="2" id="KW-1185">Reference proteome</keyword>
<feature type="region of interest" description="Disordered" evidence="1">
    <location>
        <begin position="1"/>
        <end position="22"/>
    </location>
</feature>
<evidence type="ECO:0000313" key="2">
    <source>
        <dbReference type="Proteomes" id="UP000887572"/>
    </source>
</evidence>
<dbReference type="AlphaFoldDB" id="A0A914I5R8"/>
<accession>A0A914I5R8</accession>
<sequence>MSPSKKPPTPTKKPCRASSHHSYDVDNVPSLATSSLRAIALSFVRAKLRWRRLEEFRVDCRRAVIGWKFMNESLQFRVLDMLEDVCTELSRWTEKHAQIFPEEENQAVRKAAFKAKAQSLDSAHSLNTCCYRPQQKAALRVCKPAEYLRIFYDCLVWRPTNLKIDDLATATRIIDVHCRNWAQMKFQWACCYAMDELLEDDRLFDKNRRRAFSNKLDSHPVYHLWLCVLDDRREMERLYRPDRLIVDQQLMLVFRFAITHGFLELVHRLWRDLTEGQIETIGFLSWKSVCFSVQHPEMVRFLCKVFCRINLNGMVRLSWDNFYHKVQQTLENDEMPREEQLKRFQKLERLLLNWCPELRRAVLSRENFRVFTDSVYSNKPEPFLLFLDYIEGCDQLLGGARKEVERIWERKLGSEKVRFFRQQLIRRQTANE</sequence>
<feature type="compositionally biased region" description="Pro residues" evidence="1">
    <location>
        <begin position="1"/>
        <end position="11"/>
    </location>
</feature>
<evidence type="ECO:0000313" key="3">
    <source>
        <dbReference type="WBParaSite" id="Gr19_v10_g7151.t1"/>
    </source>
</evidence>
<protein>
    <submittedName>
        <fullName evidence="3">Uncharacterized protein</fullName>
    </submittedName>
</protein>
<name>A0A914I5R8_GLORO</name>
<reference evidence="3" key="1">
    <citation type="submission" date="2022-11" db="UniProtKB">
        <authorList>
            <consortium name="WormBaseParasite"/>
        </authorList>
    </citation>
    <scope>IDENTIFICATION</scope>
</reference>
<dbReference type="WBParaSite" id="Gr19_v10_g7151.t1">
    <property type="protein sequence ID" value="Gr19_v10_g7151.t1"/>
    <property type="gene ID" value="Gr19_v10_g7151"/>
</dbReference>